<dbReference type="SUPFAM" id="SSF55174">
    <property type="entry name" value="Alpha-L RNA-binding motif"/>
    <property type="match status" value="1"/>
</dbReference>
<evidence type="ECO:0000259" key="5">
    <source>
        <dbReference type="SMART" id="SM00363"/>
    </source>
</evidence>
<dbReference type="Gene3D" id="3.30.70.580">
    <property type="entry name" value="Pseudouridine synthase I, catalytic domain, N-terminal subdomain"/>
    <property type="match status" value="1"/>
</dbReference>
<comment type="caution">
    <text evidence="6">The sequence shown here is derived from an EMBL/GenBank/DDBJ whole genome shotgun (WGS) entry which is preliminary data.</text>
</comment>
<dbReference type="InterPro" id="IPR020103">
    <property type="entry name" value="PsdUridine_synth_cat_dom_sf"/>
</dbReference>
<accession>A0A0G0H1D7</accession>
<evidence type="ECO:0000256" key="4">
    <source>
        <dbReference type="RuleBase" id="RU003887"/>
    </source>
</evidence>
<dbReference type="GO" id="GO:0000455">
    <property type="term" value="P:enzyme-directed rRNA pseudouridine synthesis"/>
    <property type="evidence" value="ECO:0007669"/>
    <property type="project" value="UniProtKB-ARBA"/>
</dbReference>
<dbReference type="InterPro" id="IPR018496">
    <property type="entry name" value="PsdUridine_synth_RsuA/RluB_CS"/>
</dbReference>
<dbReference type="CDD" id="cd00165">
    <property type="entry name" value="S4"/>
    <property type="match status" value="1"/>
</dbReference>
<dbReference type="InterPro" id="IPR020094">
    <property type="entry name" value="TruA/RsuA/RluB/E/F_N"/>
</dbReference>
<dbReference type="PANTHER" id="PTHR47683">
    <property type="entry name" value="PSEUDOURIDINE SYNTHASE FAMILY PROTEIN-RELATED"/>
    <property type="match status" value="1"/>
</dbReference>
<dbReference type="Gene3D" id="3.10.290.10">
    <property type="entry name" value="RNA-binding S4 domain"/>
    <property type="match status" value="1"/>
</dbReference>
<dbReference type="Pfam" id="PF01479">
    <property type="entry name" value="S4"/>
    <property type="match status" value="1"/>
</dbReference>
<dbReference type="PATRIC" id="fig|1618742.3.peg.9"/>
<dbReference type="SMART" id="SM00363">
    <property type="entry name" value="S4"/>
    <property type="match status" value="1"/>
</dbReference>
<dbReference type="InterPro" id="IPR006145">
    <property type="entry name" value="PsdUridine_synth_RsuA/RluA"/>
</dbReference>
<keyword evidence="2 4" id="KW-0413">Isomerase</keyword>
<dbReference type="EMBL" id="LBTF01000001">
    <property type="protein sequence ID" value="KKQ36007.1"/>
    <property type="molecule type" value="Genomic_DNA"/>
</dbReference>
<dbReference type="GO" id="GO:0003723">
    <property type="term" value="F:RNA binding"/>
    <property type="evidence" value="ECO:0007669"/>
    <property type="project" value="UniProtKB-KW"/>
</dbReference>
<organism evidence="6 7">
    <name type="scientific">Candidatus Nomurabacteria bacterium GW2011_GWB1_37_5</name>
    <dbReference type="NCBI Taxonomy" id="1618742"/>
    <lineage>
        <taxon>Bacteria</taxon>
        <taxon>Candidatus Nomuraibacteriota</taxon>
    </lineage>
</organism>
<dbReference type="InterPro" id="IPR000748">
    <property type="entry name" value="PsdUridine_synth_RsuA/RluB/E/F"/>
</dbReference>
<dbReference type="SUPFAM" id="SSF55120">
    <property type="entry name" value="Pseudouridine synthase"/>
    <property type="match status" value="1"/>
</dbReference>
<gene>
    <name evidence="6" type="ORF">US50_C0001G0009</name>
</gene>
<evidence type="ECO:0000313" key="6">
    <source>
        <dbReference type="EMBL" id="KKQ36007.1"/>
    </source>
</evidence>
<dbReference type="GO" id="GO:0120159">
    <property type="term" value="F:rRNA pseudouridine synthase activity"/>
    <property type="evidence" value="ECO:0007669"/>
    <property type="project" value="UniProtKB-ARBA"/>
</dbReference>
<dbReference type="Pfam" id="PF00849">
    <property type="entry name" value="PseudoU_synth_2"/>
    <property type="match status" value="1"/>
</dbReference>
<keyword evidence="3" id="KW-0694">RNA-binding</keyword>
<dbReference type="Proteomes" id="UP000033876">
    <property type="component" value="Unassembled WGS sequence"/>
</dbReference>
<dbReference type="PROSITE" id="PS50889">
    <property type="entry name" value="S4"/>
    <property type="match status" value="1"/>
</dbReference>
<dbReference type="InterPro" id="IPR036986">
    <property type="entry name" value="S4_RNA-bd_sf"/>
</dbReference>
<evidence type="ECO:0000256" key="1">
    <source>
        <dbReference type="ARBA" id="ARBA00008348"/>
    </source>
</evidence>
<sequence length="245" mass="27766">MDFPVRINKYLAIKNISTRRGADELIRAGKVKINGRKAKLGDQVTIKDKVEVGKEMQSKKYSYFAFNKPIGVVTHSPQIGEKDIKSFLSKIDQNNDLFPLGRLDKDSSGLIILTNDGRITDKMLNPKFYHEKEYSVEVDHPINNTFLLKIKQGFNMGKEKVRPAKIRKTPQLSSGQADPTKFDIILTEGKNRQIRRMCAALSYKVLSLKRIRIINIILGNLPKGQIRPIEGGELKTFIESLGLKN</sequence>
<dbReference type="PANTHER" id="PTHR47683:SF2">
    <property type="entry name" value="RNA-BINDING S4 DOMAIN-CONTAINING PROTEIN"/>
    <property type="match status" value="1"/>
</dbReference>
<protein>
    <recommendedName>
        <fullName evidence="4">Pseudouridine synthase</fullName>
        <ecNumber evidence="4">5.4.99.-</ecNumber>
    </recommendedName>
</protein>
<evidence type="ECO:0000313" key="7">
    <source>
        <dbReference type="Proteomes" id="UP000033876"/>
    </source>
</evidence>
<proteinExistence type="inferred from homology"/>
<dbReference type="AlphaFoldDB" id="A0A0G0H1D7"/>
<dbReference type="InterPro" id="IPR050343">
    <property type="entry name" value="RsuA_PseudoU_synthase"/>
</dbReference>
<dbReference type="EC" id="5.4.99.-" evidence="4"/>
<reference evidence="6 7" key="1">
    <citation type="journal article" date="2015" name="Nature">
        <title>rRNA introns, odd ribosomes, and small enigmatic genomes across a large radiation of phyla.</title>
        <authorList>
            <person name="Brown C.T."/>
            <person name="Hug L.A."/>
            <person name="Thomas B.C."/>
            <person name="Sharon I."/>
            <person name="Castelle C.J."/>
            <person name="Singh A."/>
            <person name="Wilkins M.J."/>
            <person name="Williams K.H."/>
            <person name="Banfield J.F."/>
        </authorList>
    </citation>
    <scope>NUCLEOTIDE SEQUENCE [LARGE SCALE GENOMIC DNA]</scope>
</reference>
<dbReference type="InterPro" id="IPR042092">
    <property type="entry name" value="PsdUridine_s_RsuA/RluB/E/F_cat"/>
</dbReference>
<dbReference type="InterPro" id="IPR002942">
    <property type="entry name" value="S4_RNA-bd"/>
</dbReference>
<dbReference type="NCBIfam" id="TIGR00093">
    <property type="entry name" value="pseudouridine synthase"/>
    <property type="match status" value="1"/>
</dbReference>
<evidence type="ECO:0000256" key="2">
    <source>
        <dbReference type="ARBA" id="ARBA00023235"/>
    </source>
</evidence>
<name>A0A0G0H1D7_9BACT</name>
<comment type="similarity">
    <text evidence="1 4">Belongs to the pseudouridine synthase RsuA family.</text>
</comment>
<dbReference type="PROSITE" id="PS01149">
    <property type="entry name" value="PSI_RSU"/>
    <property type="match status" value="1"/>
</dbReference>
<feature type="domain" description="RNA-binding S4" evidence="5">
    <location>
        <begin position="5"/>
        <end position="70"/>
    </location>
</feature>
<dbReference type="Gene3D" id="3.30.70.1560">
    <property type="entry name" value="Alpha-L RNA-binding motif"/>
    <property type="match status" value="1"/>
</dbReference>
<evidence type="ECO:0000256" key="3">
    <source>
        <dbReference type="PROSITE-ProRule" id="PRU00182"/>
    </source>
</evidence>